<protein>
    <submittedName>
        <fullName evidence="5">Zisupton</fullName>
    </submittedName>
</protein>
<evidence type="ECO:0000256" key="2">
    <source>
        <dbReference type="ARBA" id="ARBA00022670"/>
    </source>
</evidence>
<dbReference type="InterPro" id="IPR003653">
    <property type="entry name" value="Peptidase_C48_C"/>
</dbReference>
<proteinExistence type="inferred from homology"/>
<accession>A0A1A8ICN5</accession>
<evidence type="ECO:0000256" key="1">
    <source>
        <dbReference type="ARBA" id="ARBA00005234"/>
    </source>
</evidence>
<feature type="non-terminal residue" evidence="5">
    <location>
        <position position="151"/>
    </location>
</feature>
<dbReference type="SUPFAM" id="SSF54001">
    <property type="entry name" value="Cysteine proteinases"/>
    <property type="match status" value="1"/>
</dbReference>
<dbReference type="Pfam" id="PF02902">
    <property type="entry name" value="Peptidase_C48"/>
    <property type="match status" value="1"/>
</dbReference>
<dbReference type="InterPro" id="IPR038765">
    <property type="entry name" value="Papain-like_cys_pep_sf"/>
</dbReference>
<keyword evidence="2" id="KW-0645">Protease</keyword>
<gene>
    <name evidence="5" type="primary">Nfu_g_1_013632</name>
</gene>
<dbReference type="EMBL" id="HAED01008432">
    <property type="protein sequence ID" value="SBQ94644.1"/>
    <property type="molecule type" value="Transcribed_RNA"/>
</dbReference>
<reference evidence="5" key="1">
    <citation type="submission" date="2016-05" db="EMBL/GenBank/DDBJ databases">
        <authorList>
            <person name="Lavstsen T."/>
            <person name="Jespersen J.S."/>
        </authorList>
    </citation>
    <scope>NUCLEOTIDE SEQUENCE</scope>
    <source>
        <tissue evidence="5">Brain</tissue>
    </source>
</reference>
<reference evidence="5" key="2">
    <citation type="submission" date="2016-06" db="EMBL/GenBank/DDBJ databases">
        <title>The genome of a short-lived fish provides insights into sex chromosome evolution and the genetic control of aging.</title>
        <authorList>
            <person name="Reichwald K."/>
            <person name="Felder M."/>
            <person name="Petzold A."/>
            <person name="Koch P."/>
            <person name="Groth M."/>
            <person name="Platzer M."/>
        </authorList>
    </citation>
    <scope>NUCLEOTIDE SEQUENCE</scope>
    <source>
        <tissue evidence="5">Brain</tissue>
    </source>
</reference>
<organism evidence="5">
    <name type="scientific">Nothobranchius kuhntae</name>
    <name type="common">Beira killifish</name>
    <dbReference type="NCBI Taxonomy" id="321403"/>
    <lineage>
        <taxon>Eukaryota</taxon>
        <taxon>Metazoa</taxon>
        <taxon>Chordata</taxon>
        <taxon>Craniata</taxon>
        <taxon>Vertebrata</taxon>
        <taxon>Euteleostomi</taxon>
        <taxon>Actinopterygii</taxon>
        <taxon>Neopterygii</taxon>
        <taxon>Teleostei</taxon>
        <taxon>Neoteleostei</taxon>
        <taxon>Acanthomorphata</taxon>
        <taxon>Ovalentaria</taxon>
        <taxon>Atherinomorphae</taxon>
        <taxon>Cyprinodontiformes</taxon>
        <taxon>Nothobranchiidae</taxon>
        <taxon>Nothobranchius</taxon>
    </lineage>
</organism>
<keyword evidence="3" id="KW-0378">Hydrolase</keyword>
<sequence>MEMTVQKDADQKDAIIIPLWIRGHFLLSVMRPLQKEISFLDSHYFRRADGFSSQAYRNLLRDVAQQTAVGTWVEKTALDLEGVPKQTHGNDCGVFMIMYAWYFAMEASFDFSVDDMFLLRRWWCIVLLENLGLEGYGRKFAHFTEEGQATL</sequence>
<evidence type="ECO:0000313" key="5">
    <source>
        <dbReference type="EMBL" id="SBQ94644.1"/>
    </source>
</evidence>
<comment type="similarity">
    <text evidence="1">Belongs to the peptidase C48 family.</text>
</comment>
<name>A0A1A8ICN5_NOTKU</name>
<dbReference type="GO" id="GO:0006508">
    <property type="term" value="P:proteolysis"/>
    <property type="evidence" value="ECO:0007669"/>
    <property type="project" value="UniProtKB-KW"/>
</dbReference>
<feature type="domain" description="Ubiquitin-like protease family profile" evidence="4">
    <location>
        <begin position="1"/>
        <end position="103"/>
    </location>
</feature>
<evidence type="ECO:0000256" key="3">
    <source>
        <dbReference type="ARBA" id="ARBA00022801"/>
    </source>
</evidence>
<dbReference type="GO" id="GO:0008234">
    <property type="term" value="F:cysteine-type peptidase activity"/>
    <property type="evidence" value="ECO:0007669"/>
    <property type="project" value="InterPro"/>
</dbReference>
<dbReference type="PROSITE" id="PS50600">
    <property type="entry name" value="ULP_PROTEASE"/>
    <property type="match status" value="1"/>
</dbReference>
<evidence type="ECO:0000259" key="4">
    <source>
        <dbReference type="PROSITE" id="PS50600"/>
    </source>
</evidence>
<dbReference type="AlphaFoldDB" id="A0A1A8ICN5"/>
<dbReference type="Gene3D" id="3.40.395.10">
    <property type="entry name" value="Adenoviral Proteinase, Chain A"/>
    <property type="match status" value="1"/>
</dbReference>